<dbReference type="Gene3D" id="1.10.287.470">
    <property type="entry name" value="Helix hairpin bin"/>
    <property type="match status" value="2"/>
</dbReference>
<dbReference type="Gene3D" id="2.40.50.100">
    <property type="match status" value="1"/>
</dbReference>
<organism evidence="6 7">
    <name type="scientific">Bradyrhizobium erythrophlei</name>
    <dbReference type="NCBI Taxonomy" id="1437360"/>
    <lineage>
        <taxon>Bacteria</taxon>
        <taxon>Pseudomonadati</taxon>
        <taxon>Pseudomonadota</taxon>
        <taxon>Alphaproteobacteria</taxon>
        <taxon>Hyphomicrobiales</taxon>
        <taxon>Nitrobacteraceae</taxon>
        <taxon>Bradyrhizobium</taxon>
    </lineage>
</organism>
<dbReference type="InterPro" id="IPR058624">
    <property type="entry name" value="MdtA-like_HH"/>
</dbReference>
<evidence type="ECO:0000259" key="3">
    <source>
        <dbReference type="Pfam" id="PF25876"/>
    </source>
</evidence>
<dbReference type="Proteomes" id="UP000184096">
    <property type="component" value="Chromosome I"/>
</dbReference>
<feature type="compositionally biased region" description="Pro residues" evidence="2">
    <location>
        <begin position="43"/>
        <end position="52"/>
    </location>
</feature>
<evidence type="ECO:0000313" key="7">
    <source>
        <dbReference type="Proteomes" id="UP000184096"/>
    </source>
</evidence>
<feature type="coiled-coil region" evidence="1">
    <location>
        <begin position="217"/>
        <end position="272"/>
    </location>
</feature>
<accession>A0A1M7U1G4</accession>
<dbReference type="Pfam" id="PF25876">
    <property type="entry name" value="HH_MFP_RND"/>
    <property type="match status" value="1"/>
</dbReference>
<keyword evidence="1" id="KW-0175">Coiled coil</keyword>
<dbReference type="RefSeq" id="WP_072819146.1">
    <property type="nucleotide sequence ID" value="NZ_LT670849.1"/>
</dbReference>
<dbReference type="PANTHER" id="PTHR30386">
    <property type="entry name" value="MEMBRANE FUSION SUBUNIT OF EMRAB-TOLC MULTIDRUG EFFLUX PUMP"/>
    <property type="match status" value="1"/>
</dbReference>
<dbReference type="InterPro" id="IPR058625">
    <property type="entry name" value="MdtA-like_BSH"/>
</dbReference>
<gene>
    <name evidence="6" type="ORF">SAMN05444170_3305</name>
</gene>
<feature type="domain" description="p-hydroxybenzoic acid efflux pump subunit AaeA-like beta-barrel" evidence="5">
    <location>
        <begin position="312"/>
        <end position="398"/>
    </location>
</feature>
<dbReference type="PANTHER" id="PTHR30386:SF24">
    <property type="entry name" value="MULTIDRUG RESISTANCE EFFLUX PUMP"/>
    <property type="match status" value="1"/>
</dbReference>
<evidence type="ECO:0000256" key="2">
    <source>
        <dbReference type="SAM" id="MobiDB-lite"/>
    </source>
</evidence>
<dbReference type="Gene3D" id="2.40.30.170">
    <property type="match status" value="1"/>
</dbReference>
<evidence type="ECO:0000256" key="1">
    <source>
        <dbReference type="SAM" id="Coils"/>
    </source>
</evidence>
<name>A0A1M7U1G4_9BRAD</name>
<evidence type="ECO:0000259" key="5">
    <source>
        <dbReference type="Pfam" id="PF25963"/>
    </source>
</evidence>
<feature type="region of interest" description="Disordered" evidence="2">
    <location>
        <begin position="1"/>
        <end position="65"/>
    </location>
</feature>
<dbReference type="SUPFAM" id="SSF111369">
    <property type="entry name" value="HlyD-like secretion proteins"/>
    <property type="match status" value="3"/>
</dbReference>
<dbReference type="AlphaFoldDB" id="A0A1M7U1G4"/>
<proteinExistence type="predicted"/>
<evidence type="ECO:0000259" key="4">
    <source>
        <dbReference type="Pfam" id="PF25917"/>
    </source>
</evidence>
<evidence type="ECO:0000313" key="6">
    <source>
        <dbReference type="EMBL" id="SHN76778.1"/>
    </source>
</evidence>
<keyword evidence="7" id="KW-1185">Reference proteome</keyword>
<protein>
    <submittedName>
        <fullName evidence="6">Membrane fusion protein, multidrug efflux system</fullName>
    </submittedName>
</protein>
<feature type="domain" description="Multidrug resistance protein MdtA-like barrel-sandwich hybrid" evidence="4">
    <location>
        <begin position="111"/>
        <end position="303"/>
    </location>
</feature>
<dbReference type="EMBL" id="LT670849">
    <property type="protein sequence ID" value="SHN76778.1"/>
    <property type="molecule type" value="Genomic_DNA"/>
</dbReference>
<reference evidence="7" key="1">
    <citation type="submission" date="2016-11" db="EMBL/GenBank/DDBJ databases">
        <authorList>
            <person name="Varghese N."/>
            <person name="Submissions S."/>
        </authorList>
    </citation>
    <scope>NUCLEOTIDE SEQUENCE [LARGE SCALE GENOMIC DNA]</scope>
    <source>
        <strain evidence="7">GAS401</strain>
    </source>
</reference>
<sequence length="418" mass="44544">MFDDGVQERGGIAALDAGVPPATQEPSWERGVAASVTAKAPAPKNPEQPPPRNDNARPTAKPAEEGFLRRRPVVSVIGALLLAAALGGGYVYVDQASHFQSTDDAFVAARQSSLAPKVSGYITAVPVTDNQHVVAGDVIARIDDRDYRVALEQAEAQVGAAQASIENIDAQLEVQKAQISANQAQVDQTQAALVFAQQQAARYQHLEQTGYGTVQNSEQYTSQLRQQQAAVQSAQATLNLAQRQVEGLKAQRKSAVANLAQAEAQRDQAKLNLSYTTVTAAQPGRVVNLGAAVGQFAQPGTSLTTFVPDEIWVTANFKEIQLERMRPGDPVTLRIDAYPGRAIRGHVDSVQPGSGTAFSLLPAQNATGNYVKIVQRVPVKIIMDNPPKDGALGPGMSVVPTVRIDSASSLFERLGRFL</sequence>
<dbReference type="OrthoDB" id="9811754at2"/>
<dbReference type="InterPro" id="IPR050739">
    <property type="entry name" value="MFP"/>
</dbReference>
<feature type="domain" description="Multidrug resistance protein MdtA-like alpha-helical hairpin" evidence="3">
    <location>
        <begin position="182"/>
        <end position="244"/>
    </location>
</feature>
<dbReference type="InterPro" id="IPR058634">
    <property type="entry name" value="AaeA-lik-b-barrel"/>
</dbReference>
<dbReference type="Pfam" id="PF25917">
    <property type="entry name" value="BSH_RND"/>
    <property type="match status" value="1"/>
</dbReference>
<dbReference type="Pfam" id="PF25963">
    <property type="entry name" value="Beta-barrel_AAEA"/>
    <property type="match status" value="1"/>
</dbReference>